<feature type="non-terminal residue" evidence="2">
    <location>
        <position position="1"/>
    </location>
</feature>
<feature type="region of interest" description="Disordered" evidence="1">
    <location>
        <begin position="290"/>
        <end position="316"/>
    </location>
</feature>
<evidence type="ECO:0000313" key="3">
    <source>
        <dbReference type="Proteomes" id="UP000018936"/>
    </source>
</evidence>
<feature type="region of interest" description="Disordered" evidence="1">
    <location>
        <begin position="1"/>
        <end position="23"/>
    </location>
</feature>
<comment type="caution">
    <text evidence="2">The sequence shown here is derived from an EMBL/GenBank/DDBJ whole genome shotgun (WGS) entry which is preliminary data.</text>
</comment>
<dbReference type="EMBL" id="AZIM01008517">
    <property type="protein sequence ID" value="ETE57415.1"/>
    <property type="molecule type" value="Genomic_DNA"/>
</dbReference>
<accession>V8N5M4</accession>
<feature type="region of interest" description="Disordered" evidence="1">
    <location>
        <begin position="550"/>
        <end position="619"/>
    </location>
</feature>
<reference evidence="2 3" key="1">
    <citation type="journal article" date="2013" name="Proc. Natl. Acad. Sci. U.S.A.">
        <title>The king cobra genome reveals dynamic gene evolution and adaptation in the snake venom system.</title>
        <authorList>
            <person name="Vonk F.J."/>
            <person name="Casewell N.R."/>
            <person name="Henkel C.V."/>
            <person name="Heimberg A.M."/>
            <person name="Jansen H.J."/>
            <person name="McCleary R.J."/>
            <person name="Kerkkamp H.M."/>
            <person name="Vos R.A."/>
            <person name="Guerreiro I."/>
            <person name="Calvete J.J."/>
            <person name="Wuster W."/>
            <person name="Woods A.E."/>
            <person name="Logan J.M."/>
            <person name="Harrison R.A."/>
            <person name="Castoe T.A."/>
            <person name="de Koning A.P."/>
            <person name="Pollock D.D."/>
            <person name="Yandell M."/>
            <person name="Calderon D."/>
            <person name="Renjifo C."/>
            <person name="Currier R.B."/>
            <person name="Salgado D."/>
            <person name="Pla D."/>
            <person name="Sanz L."/>
            <person name="Hyder A.S."/>
            <person name="Ribeiro J.M."/>
            <person name="Arntzen J.W."/>
            <person name="van den Thillart G.E."/>
            <person name="Boetzer M."/>
            <person name="Pirovano W."/>
            <person name="Dirks R.P."/>
            <person name="Spaink H.P."/>
            <person name="Duboule D."/>
            <person name="McGlinn E."/>
            <person name="Kini R.M."/>
            <person name="Richardson M.K."/>
        </authorList>
    </citation>
    <scope>NUCLEOTIDE SEQUENCE</scope>
    <source>
        <tissue evidence="2">Blood</tissue>
    </source>
</reference>
<feature type="compositionally biased region" description="Basic and acidic residues" evidence="1">
    <location>
        <begin position="597"/>
        <end position="619"/>
    </location>
</feature>
<organism evidence="2 3">
    <name type="scientific">Ophiophagus hannah</name>
    <name type="common">King cobra</name>
    <name type="synonym">Naja hannah</name>
    <dbReference type="NCBI Taxonomy" id="8665"/>
    <lineage>
        <taxon>Eukaryota</taxon>
        <taxon>Metazoa</taxon>
        <taxon>Chordata</taxon>
        <taxon>Craniata</taxon>
        <taxon>Vertebrata</taxon>
        <taxon>Euteleostomi</taxon>
        <taxon>Lepidosauria</taxon>
        <taxon>Squamata</taxon>
        <taxon>Bifurcata</taxon>
        <taxon>Unidentata</taxon>
        <taxon>Episquamata</taxon>
        <taxon>Toxicofera</taxon>
        <taxon>Serpentes</taxon>
        <taxon>Colubroidea</taxon>
        <taxon>Elapidae</taxon>
        <taxon>Elapinae</taxon>
        <taxon>Ophiophagus</taxon>
    </lineage>
</organism>
<name>V8N5M4_OPHHA</name>
<feature type="compositionally biased region" description="Basic residues" evidence="1">
    <location>
        <begin position="1"/>
        <end position="11"/>
    </location>
</feature>
<protein>
    <submittedName>
        <fullName evidence="2">Pnp</fullName>
    </submittedName>
</protein>
<sequence>MDRRNIKRHGLLHPSPFQPPSLKKRRPCFNLPVAEGREGRWEGGLTLPVLKAAVCFLLCSPPFIPQEDLKRRCPLLARLISIACTRWMCVCVCVCVCEEAGVHQGMPTLPPCGLPCSTVRGRWLGRVKIWSSACNSDLSRLDPWLRIEREIGNNGELVGEGRREGRKGWASFADGLPLNHSAGILRQGGVERGFSRGAQKRLATIDLVCTSSGAEFWELKSTCLKVAKVGNTWRRHPWRKCRNVTPVICFLLHISSHSPSLPPPYNFEPGTQTSPLGSWHTKSSVRFKYNHQGHQKPEREGSLYVEKEKKEGKENLPARRYRRSAFLYHAIKAKAGPEIFRPLIILEGKLLRLCLSLQISADVLIERRPCFKSTEAPTSAVNLNITDEEGESVQTAAESDVGKNRDQSGSLERTRTRVLRLEVTVPPIRYKGQAKVEKPLQEAKSFALFGFSLEALSWQLLKASRVQTYDHFATAVKGIPRVVKPVRWLSESSSLPPPLNELWLGRLPMGMGPSISAVERYTCEVSFAPLLVRSNGLNYEPAAKRLNFDQGDHAKVETTKNGRREGLKERLNGENNKWRGREGRREGGRKERRKGKGGREGRKEGREGRKEGRKDKWKE</sequence>
<feature type="compositionally biased region" description="Basic and acidic residues" evidence="1">
    <location>
        <begin position="550"/>
        <end position="589"/>
    </location>
</feature>
<dbReference type="AlphaFoldDB" id="V8N5M4"/>
<feature type="region of interest" description="Disordered" evidence="1">
    <location>
        <begin position="387"/>
        <end position="411"/>
    </location>
</feature>
<proteinExistence type="predicted"/>
<evidence type="ECO:0000313" key="2">
    <source>
        <dbReference type="EMBL" id="ETE57415.1"/>
    </source>
</evidence>
<evidence type="ECO:0000256" key="1">
    <source>
        <dbReference type="SAM" id="MobiDB-lite"/>
    </source>
</evidence>
<dbReference type="Proteomes" id="UP000018936">
    <property type="component" value="Unassembled WGS sequence"/>
</dbReference>
<feature type="compositionally biased region" description="Basic and acidic residues" evidence="1">
    <location>
        <begin position="295"/>
        <end position="316"/>
    </location>
</feature>
<gene>
    <name evidence="2" type="primary">pnp</name>
    <name evidence="2" type="ORF">L345_16869</name>
</gene>
<keyword evidence="3" id="KW-1185">Reference proteome</keyword>